<evidence type="ECO:0000256" key="2">
    <source>
        <dbReference type="ARBA" id="ARBA00007441"/>
    </source>
</evidence>
<proteinExistence type="inferred from homology"/>
<dbReference type="EMBL" id="AZFA01000011">
    <property type="protein sequence ID" value="KRL66784.1"/>
    <property type="molecule type" value="Genomic_DNA"/>
</dbReference>
<comment type="similarity">
    <text evidence="2 6">Belongs to the class-I pyridoxal-phosphate-dependent aminotransferase family.</text>
</comment>
<dbReference type="GO" id="GO:0006520">
    <property type="term" value="P:amino acid metabolic process"/>
    <property type="evidence" value="ECO:0007669"/>
    <property type="project" value="InterPro"/>
</dbReference>
<dbReference type="PROSITE" id="PS00105">
    <property type="entry name" value="AA_TRANSFER_CLASS_1"/>
    <property type="match status" value="1"/>
</dbReference>
<dbReference type="Gene3D" id="3.40.640.10">
    <property type="entry name" value="Type I PLP-dependent aspartate aminotransferase-like (Major domain)"/>
    <property type="match status" value="1"/>
</dbReference>
<dbReference type="CDD" id="cd00609">
    <property type="entry name" value="AAT_like"/>
    <property type="match status" value="1"/>
</dbReference>
<dbReference type="RefSeq" id="WP_010623392.1">
    <property type="nucleotide sequence ID" value="NZ_AZFA01000011.1"/>
</dbReference>
<dbReference type="EC" id="2.6.1.-" evidence="6"/>
<comment type="cofactor">
    <cofactor evidence="1 6">
        <name>pyridoxal 5'-phosphate</name>
        <dbReference type="ChEBI" id="CHEBI:597326"/>
    </cofactor>
</comment>
<evidence type="ECO:0000256" key="4">
    <source>
        <dbReference type="ARBA" id="ARBA00022679"/>
    </source>
</evidence>
<dbReference type="STRING" id="1423815.FC27_GL000389"/>
<dbReference type="InterPro" id="IPR015422">
    <property type="entry name" value="PyrdxlP-dep_Trfase_small"/>
</dbReference>
<protein>
    <recommendedName>
        <fullName evidence="6">Aminotransferase</fullName>
        <ecNumber evidence="6">2.6.1.-</ecNumber>
    </recommendedName>
</protein>
<comment type="caution">
    <text evidence="8">The sequence shown here is derived from an EMBL/GenBank/DDBJ whole genome shotgun (WGS) entry which is preliminary data.</text>
</comment>
<keyword evidence="4 6" id="KW-0808">Transferase</keyword>
<keyword evidence="5" id="KW-0663">Pyridoxal phosphate</keyword>
<dbReference type="Gene3D" id="3.90.1150.10">
    <property type="entry name" value="Aspartate Aminotransferase, domain 1"/>
    <property type="match status" value="1"/>
</dbReference>
<accession>A0A0R1SCH6</accession>
<name>A0A0R1SCH6_9LACO</name>
<dbReference type="InterPro" id="IPR050596">
    <property type="entry name" value="AspAT/PAT-like"/>
</dbReference>
<dbReference type="InterPro" id="IPR004838">
    <property type="entry name" value="NHTrfase_class1_PyrdxlP-BS"/>
</dbReference>
<evidence type="ECO:0000259" key="7">
    <source>
        <dbReference type="Pfam" id="PF00155"/>
    </source>
</evidence>
<sequence length="399" mass="44251">MPELAKSLQNVENKFLKTIGNNKIRLFNQEFSKYPGTIKLVVGEPDFNTPEHVKQAAIKSIQDNYSHYSPQKGFDSLRQAISNYLNSRYDLTYDPESEIIVTVGATEAIYLSVASIINVGDKVIIPTPAFSFYASTVKALGGVPVEVDVTDNDFKLNSQRLRDVIASEGEDNIKAVILNFPSNPTGVAYDQAEIEDLASVIRGKSIYVICDEIYSELVYDVKHVPFASVLPEQTILINGVSKSHSMTGYRIGYIAAPASFVAETDKLHAFTTTAATNAAQFGAEEALKNGLDDPIQTRKIYKQRRDYLVKELNDLGYPTLNPQGAFYVFPKIPKEFGLNSESFARKLAKDARVGVIPGSIFGKGGDSYFRISYAVPLDDLKEAIKRIKKFTEDFEHELA</sequence>
<evidence type="ECO:0000313" key="9">
    <source>
        <dbReference type="Proteomes" id="UP000051647"/>
    </source>
</evidence>
<dbReference type="Proteomes" id="UP000051647">
    <property type="component" value="Unassembled WGS sequence"/>
</dbReference>
<feature type="domain" description="Aminotransferase class I/classII large" evidence="7">
    <location>
        <begin position="37"/>
        <end position="387"/>
    </location>
</feature>
<gene>
    <name evidence="8" type="ORF">FC27_GL000389</name>
</gene>
<dbReference type="SUPFAM" id="SSF53383">
    <property type="entry name" value="PLP-dependent transferases"/>
    <property type="match status" value="1"/>
</dbReference>
<organism evidence="8 9">
    <name type="scientific">Companilactobacillus versmoldensis DSM 14857 = KCTC 3814</name>
    <dbReference type="NCBI Taxonomy" id="1423815"/>
    <lineage>
        <taxon>Bacteria</taxon>
        <taxon>Bacillati</taxon>
        <taxon>Bacillota</taxon>
        <taxon>Bacilli</taxon>
        <taxon>Lactobacillales</taxon>
        <taxon>Lactobacillaceae</taxon>
        <taxon>Companilactobacillus</taxon>
    </lineage>
</organism>
<reference evidence="8 9" key="1">
    <citation type="journal article" date="2015" name="Genome Announc.">
        <title>Expanding the biotechnology potential of lactobacilli through comparative genomics of 213 strains and associated genera.</title>
        <authorList>
            <person name="Sun Z."/>
            <person name="Harris H.M."/>
            <person name="McCann A."/>
            <person name="Guo C."/>
            <person name="Argimon S."/>
            <person name="Zhang W."/>
            <person name="Yang X."/>
            <person name="Jeffery I.B."/>
            <person name="Cooney J.C."/>
            <person name="Kagawa T.F."/>
            <person name="Liu W."/>
            <person name="Song Y."/>
            <person name="Salvetti E."/>
            <person name="Wrobel A."/>
            <person name="Rasinkangas P."/>
            <person name="Parkhill J."/>
            <person name="Rea M.C."/>
            <person name="O'Sullivan O."/>
            <person name="Ritari J."/>
            <person name="Douillard F.P."/>
            <person name="Paul Ross R."/>
            <person name="Yang R."/>
            <person name="Briner A.E."/>
            <person name="Felis G.E."/>
            <person name="de Vos W.M."/>
            <person name="Barrangou R."/>
            <person name="Klaenhammer T.R."/>
            <person name="Caufield P.W."/>
            <person name="Cui Y."/>
            <person name="Zhang H."/>
            <person name="O'Toole P.W."/>
        </authorList>
    </citation>
    <scope>NUCLEOTIDE SEQUENCE [LARGE SCALE GENOMIC DNA]</scope>
    <source>
        <strain evidence="8 9">DSM 14857</strain>
    </source>
</reference>
<dbReference type="PANTHER" id="PTHR46383:SF4">
    <property type="entry name" value="AMINOTRANSFERASE"/>
    <property type="match status" value="1"/>
</dbReference>
<evidence type="ECO:0000256" key="5">
    <source>
        <dbReference type="ARBA" id="ARBA00022898"/>
    </source>
</evidence>
<evidence type="ECO:0000256" key="3">
    <source>
        <dbReference type="ARBA" id="ARBA00022576"/>
    </source>
</evidence>
<dbReference type="InterPro" id="IPR015424">
    <property type="entry name" value="PyrdxlP-dep_Trfase"/>
</dbReference>
<dbReference type="PANTHER" id="PTHR46383">
    <property type="entry name" value="ASPARTATE AMINOTRANSFERASE"/>
    <property type="match status" value="1"/>
</dbReference>
<dbReference type="InterPro" id="IPR004839">
    <property type="entry name" value="Aminotransferase_I/II_large"/>
</dbReference>
<keyword evidence="9" id="KW-1185">Reference proteome</keyword>
<dbReference type="GO" id="GO:0008483">
    <property type="term" value="F:transaminase activity"/>
    <property type="evidence" value="ECO:0007669"/>
    <property type="project" value="UniProtKB-KW"/>
</dbReference>
<keyword evidence="3 6" id="KW-0032">Aminotransferase</keyword>
<evidence type="ECO:0000313" key="8">
    <source>
        <dbReference type="EMBL" id="KRL66784.1"/>
    </source>
</evidence>
<dbReference type="FunFam" id="3.40.640.10:FF:000033">
    <property type="entry name" value="Aspartate aminotransferase"/>
    <property type="match status" value="1"/>
</dbReference>
<evidence type="ECO:0000256" key="1">
    <source>
        <dbReference type="ARBA" id="ARBA00001933"/>
    </source>
</evidence>
<dbReference type="Pfam" id="PF00155">
    <property type="entry name" value="Aminotran_1_2"/>
    <property type="match status" value="1"/>
</dbReference>
<evidence type="ECO:0000256" key="6">
    <source>
        <dbReference type="RuleBase" id="RU000481"/>
    </source>
</evidence>
<dbReference type="InterPro" id="IPR015421">
    <property type="entry name" value="PyrdxlP-dep_Trfase_major"/>
</dbReference>
<dbReference type="OrthoDB" id="9802328at2"/>
<dbReference type="eggNOG" id="COG0436">
    <property type="taxonomic scope" value="Bacteria"/>
</dbReference>
<dbReference type="GO" id="GO:0030170">
    <property type="term" value="F:pyridoxal phosphate binding"/>
    <property type="evidence" value="ECO:0007669"/>
    <property type="project" value="InterPro"/>
</dbReference>
<dbReference type="AlphaFoldDB" id="A0A0R1SCH6"/>
<dbReference type="PATRIC" id="fig|1423815.3.peg.396"/>